<gene>
    <name evidence="1" type="ORF">LQV63_16760</name>
</gene>
<dbReference type="EMBL" id="JAJNBZ010000013">
    <property type="protein sequence ID" value="MCE5170956.1"/>
    <property type="molecule type" value="Genomic_DNA"/>
</dbReference>
<evidence type="ECO:0000313" key="1">
    <source>
        <dbReference type="EMBL" id="MCE5170956.1"/>
    </source>
</evidence>
<name>A0ABS8YGU2_9BACL</name>
<dbReference type="RefSeq" id="WP_019421369.1">
    <property type="nucleotide sequence ID" value="NZ_JAJNBZ010000013.1"/>
</dbReference>
<organism evidence="1 2">
    <name type="scientific">Paenibacillus profundus</name>
    <dbReference type="NCBI Taxonomy" id="1173085"/>
    <lineage>
        <taxon>Bacteria</taxon>
        <taxon>Bacillati</taxon>
        <taxon>Bacillota</taxon>
        <taxon>Bacilli</taxon>
        <taxon>Bacillales</taxon>
        <taxon>Paenibacillaceae</taxon>
        <taxon>Paenibacillus</taxon>
    </lineage>
</organism>
<keyword evidence="2" id="KW-1185">Reference proteome</keyword>
<reference evidence="1 2" key="1">
    <citation type="submission" date="2021-11" db="EMBL/GenBank/DDBJ databases">
        <title>Draft genome sequence of Paenibacillus profundus YoMME, a new Gram-positive bacteria with exoelectrogenic properties.</title>
        <authorList>
            <person name="Hubenova Y."/>
            <person name="Hubenova E."/>
            <person name="Manasiev Y."/>
            <person name="Peykov S."/>
            <person name="Mitov M."/>
        </authorList>
    </citation>
    <scope>NUCLEOTIDE SEQUENCE [LARGE SCALE GENOMIC DNA]</scope>
    <source>
        <strain evidence="1 2">YoMME</strain>
    </source>
</reference>
<evidence type="ECO:0000313" key="2">
    <source>
        <dbReference type="Proteomes" id="UP001199916"/>
    </source>
</evidence>
<protein>
    <submittedName>
        <fullName evidence="1">Uncharacterized protein</fullName>
    </submittedName>
</protein>
<sequence>MPEREERKRLEAELSGFLTEGEMETEDQDAAVRRRLAPRTEIRIQTSIDPIVEETARYRKMAKEVDNRYDGYLSRVNDKKKTEE</sequence>
<proteinExistence type="predicted"/>
<comment type="caution">
    <text evidence="1">The sequence shown here is derived from an EMBL/GenBank/DDBJ whole genome shotgun (WGS) entry which is preliminary data.</text>
</comment>
<dbReference type="Proteomes" id="UP001199916">
    <property type="component" value="Unassembled WGS sequence"/>
</dbReference>
<accession>A0ABS8YGU2</accession>